<name>A0ABS8TKD9_DATST</name>
<accession>A0ABS8TKD9</accession>
<evidence type="ECO:0000313" key="2">
    <source>
        <dbReference type="Proteomes" id="UP000823775"/>
    </source>
</evidence>
<proteinExistence type="predicted"/>
<organism evidence="1 2">
    <name type="scientific">Datura stramonium</name>
    <name type="common">Jimsonweed</name>
    <name type="synonym">Common thornapple</name>
    <dbReference type="NCBI Taxonomy" id="4076"/>
    <lineage>
        <taxon>Eukaryota</taxon>
        <taxon>Viridiplantae</taxon>
        <taxon>Streptophyta</taxon>
        <taxon>Embryophyta</taxon>
        <taxon>Tracheophyta</taxon>
        <taxon>Spermatophyta</taxon>
        <taxon>Magnoliopsida</taxon>
        <taxon>eudicotyledons</taxon>
        <taxon>Gunneridae</taxon>
        <taxon>Pentapetalae</taxon>
        <taxon>asterids</taxon>
        <taxon>lamiids</taxon>
        <taxon>Solanales</taxon>
        <taxon>Solanaceae</taxon>
        <taxon>Solanoideae</taxon>
        <taxon>Datureae</taxon>
        <taxon>Datura</taxon>
    </lineage>
</organism>
<protein>
    <submittedName>
        <fullName evidence="1">Uncharacterized protein</fullName>
    </submittedName>
</protein>
<gene>
    <name evidence="1" type="ORF">HAX54_012824</name>
</gene>
<evidence type="ECO:0000313" key="1">
    <source>
        <dbReference type="EMBL" id="MCD7472002.1"/>
    </source>
</evidence>
<dbReference type="Proteomes" id="UP000823775">
    <property type="component" value="Unassembled WGS sequence"/>
</dbReference>
<comment type="caution">
    <text evidence="1">The sequence shown here is derived from an EMBL/GenBank/DDBJ whole genome shotgun (WGS) entry which is preliminary data.</text>
</comment>
<dbReference type="EMBL" id="JACEIK010001756">
    <property type="protein sequence ID" value="MCD7472002.1"/>
    <property type="molecule type" value="Genomic_DNA"/>
</dbReference>
<keyword evidence="2" id="KW-1185">Reference proteome</keyword>
<reference evidence="1 2" key="1">
    <citation type="journal article" date="2021" name="BMC Genomics">
        <title>Datura genome reveals duplications of psychoactive alkaloid biosynthetic genes and high mutation rate following tissue culture.</title>
        <authorList>
            <person name="Rajewski A."/>
            <person name="Carter-House D."/>
            <person name="Stajich J."/>
            <person name="Litt A."/>
        </authorList>
    </citation>
    <scope>NUCLEOTIDE SEQUENCE [LARGE SCALE GENOMIC DNA]</scope>
    <source>
        <strain evidence="1">AR-01</strain>
    </source>
</reference>
<feature type="non-terminal residue" evidence="1">
    <location>
        <position position="63"/>
    </location>
</feature>
<sequence>MFFTIQFVQTAFLHNSTLVSEEINSEAMKYLETAKIPYTLRPLLLKTMDLGDERRIECALIFR</sequence>